<feature type="signal peptide" evidence="6">
    <location>
        <begin position="1"/>
        <end position="18"/>
    </location>
</feature>
<evidence type="ECO:0000256" key="5">
    <source>
        <dbReference type="RuleBase" id="RU361155"/>
    </source>
</evidence>
<comment type="subcellular location">
    <subcellularLocation>
        <location evidence="1">Cytoplasm</location>
    </subcellularLocation>
</comment>
<organism evidence="8 9">
    <name type="scientific">Leptobrachium leishanense</name>
    <name type="common">Leishan spiny toad</name>
    <dbReference type="NCBI Taxonomy" id="445787"/>
    <lineage>
        <taxon>Eukaryota</taxon>
        <taxon>Metazoa</taxon>
        <taxon>Chordata</taxon>
        <taxon>Craniata</taxon>
        <taxon>Vertebrata</taxon>
        <taxon>Euteleostomi</taxon>
        <taxon>Amphibia</taxon>
        <taxon>Batrachia</taxon>
        <taxon>Anura</taxon>
        <taxon>Pelobatoidea</taxon>
        <taxon>Megophryidae</taxon>
        <taxon>Leptobrachium</taxon>
    </lineage>
</organism>
<evidence type="ECO:0000256" key="4">
    <source>
        <dbReference type="ARBA" id="ARBA00022679"/>
    </source>
</evidence>
<reference evidence="8" key="2">
    <citation type="submission" date="2025-09" db="UniProtKB">
        <authorList>
            <consortium name="Ensembl"/>
        </authorList>
    </citation>
    <scope>IDENTIFICATION</scope>
</reference>
<dbReference type="GO" id="GO:0008146">
    <property type="term" value="F:sulfotransferase activity"/>
    <property type="evidence" value="ECO:0007669"/>
    <property type="project" value="InterPro"/>
</dbReference>
<keyword evidence="3" id="KW-0963">Cytoplasm</keyword>
<dbReference type="Proteomes" id="UP000694569">
    <property type="component" value="Unplaced"/>
</dbReference>
<evidence type="ECO:0000256" key="1">
    <source>
        <dbReference type="ARBA" id="ARBA00004496"/>
    </source>
</evidence>
<reference evidence="8" key="1">
    <citation type="submission" date="2025-08" db="UniProtKB">
        <authorList>
            <consortium name="Ensembl"/>
        </authorList>
    </citation>
    <scope>IDENTIFICATION</scope>
</reference>
<keyword evidence="4 5" id="KW-0808">Transferase</keyword>
<evidence type="ECO:0000256" key="3">
    <source>
        <dbReference type="ARBA" id="ARBA00022490"/>
    </source>
</evidence>
<dbReference type="Pfam" id="PF00685">
    <property type="entry name" value="Sulfotransfer_1"/>
    <property type="match status" value="1"/>
</dbReference>
<comment type="similarity">
    <text evidence="2 5">Belongs to the sulfotransferase 1 family.</text>
</comment>
<dbReference type="OrthoDB" id="205623at2759"/>
<dbReference type="Ensembl" id="ENSLLET00000042102.1">
    <property type="protein sequence ID" value="ENSLLEP00000040455.1"/>
    <property type="gene ID" value="ENSLLEG00000025758.1"/>
</dbReference>
<keyword evidence="9" id="KW-1185">Reference proteome</keyword>
<proteinExistence type="inferred from homology"/>
<dbReference type="GeneTree" id="ENSGT00940000156772"/>
<accession>A0A8C5QML4</accession>
<dbReference type="InterPro" id="IPR027417">
    <property type="entry name" value="P-loop_NTPase"/>
</dbReference>
<protein>
    <recommendedName>
        <fullName evidence="5">Sulfotransferase</fullName>
        <ecNumber evidence="5">2.8.2.-</ecNumber>
    </recommendedName>
</protein>
<dbReference type="EC" id="2.8.2.-" evidence="5"/>
<keyword evidence="6" id="KW-0732">Signal</keyword>
<dbReference type="FunFam" id="3.40.50.300:FF:000433">
    <property type="entry name" value="Estrogen sulfotransferase"/>
    <property type="match status" value="1"/>
</dbReference>
<dbReference type="GO" id="GO:0005737">
    <property type="term" value="C:cytoplasm"/>
    <property type="evidence" value="ECO:0007669"/>
    <property type="project" value="UniProtKB-SubCell"/>
</dbReference>
<dbReference type="AlphaFoldDB" id="A0A8C5QML4"/>
<dbReference type="InterPro" id="IPR000863">
    <property type="entry name" value="Sulfotransferase_dom"/>
</dbReference>
<dbReference type="SUPFAM" id="SSF52540">
    <property type="entry name" value="P-loop containing nucleoside triphosphate hydrolases"/>
    <property type="match status" value="1"/>
</dbReference>
<evidence type="ECO:0000313" key="8">
    <source>
        <dbReference type="Ensembl" id="ENSLLEP00000040455.1"/>
    </source>
</evidence>
<dbReference type="PANTHER" id="PTHR11783">
    <property type="entry name" value="SULFOTRANSFERASE SULT"/>
    <property type="match status" value="1"/>
</dbReference>
<evidence type="ECO:0000313" key="9">
    <source>
        <dbReference type="Proteomes" id="UP000694569"/>
    </source>
</evidence>
<evidence type="ECO:0000259" key="7">
    <source>
        <dbReference type="Pfam" id="PF00685"/>
    </source>
</evidence>
<feature type="domain" description="Sulfotransferase" evidence="7">
    <location>
        <begin position="76"/>
        <end position="319"/>
    </location>
</feature>
<feature type="chain" id="PRO_5034036479" description="Sulfotransferase" evidence="6">
    <location>
        <begin position="19"/>
        <end position="333"/>
    </location>
</feature>
<name>A0A8C5QML4_9ANUR</name>
<evidence type="ECO:0000256" key="2">
    <source>
        <dbReference type="ARBA" id="ARBA00005771"/>
    </source>
</evidence>
<dbReference type="Gene3D" id="3.40.50.300">
    <property type="entry name" value="P-loop containing nucleotide triphosphate hydrolases"/>
    <property type="match status" value="1"/>
</dbReference>
<evidence type="ECO:0000256" key="6">
    <source>
        <dbReference type="SAM" id="SignalP"/>
    </source>
</evidence>
<sequence length="333" mass="38773">MNALQFILSLFLSCGVNTASLLSWLISNRFFFTKMDEVTPVQRNCNLFRYKGYCFLKQLHNKESVDALQDFLTREDDVFLVTFPKSGTVWTQHILSLICSEGYRKGTENTSTIDTVPWFDFNLTKQDYDEIPSPRLFVTHLSPCLVPRDLKNKKGKVIYVIRNPKDVMTSMYYFNNMAVLSQKQPNFGKFMEAFLSGDVYAGSWFDHVRGWYTHKDDFNILYIKYEDMIMDLRSVVKQICTFIGREMDEASLNNVAEKAAFKEMKKDPRANREDAPEELVDKSKGTFMRKGTIGDWKNEMTVAQSEQFDALFEEQMKDLPLTFTWDLPEKPSC</sequence>